<feature type="domain" description="Beta-lactamase-related" evidence="1">
    <location>
        <begin position="84"/>
        <end position="355"/>
    </location>
</feature>
<evidence type="ECO:0000259" key="1">
    <source>
        <dbReference type="Pfam" id="PF00144"/>
    </source>
</evidence>
<reference evidence="2" key="1">
    <citation type="thesis" date="2020" institute="Technische Universitat Dresden" country="Dresden, Germany">
        <title>The Agarolytic System of Microbulbifer elongatus PORT2, Isolated from Batu Karas, Pangandaran West Java Indonesia.</title>
        <authorList>
            <person name="Anggraeni S.R."/>
        </authorList>
    </citation>
    <scope>NUCLEOTIDE SEQUENCE</scope>
    <source>
        <strain evidence="2">PORT2</strain>
    </source>
</reference>
<dbReference type="InterPro" id="IPR050789">
    <property type="entry name" value="Diverse_Enzym_Activities"/>
</dbReference>
<dbReference type="InterPro" id="IPR012338">
    <property type="entry name" value="Beta-lactam/transpept-like"/>
</dbReference>
<gene>
    <name evidence="2" type="ORF">HXX02_14975</name>
</gene>
<dbReference type="InterPro" id="IPR001466">
    <property type="entry name" value="Beta-lactam-related"/>
</dbReference>
<sequence>RQGVTRATIGNIVSVKAHFYPRYGCTLIDAQKPQILPRHPLAAPPLSGVSKGVDQRKKNTRPPALQELVESQLRHDHESGLDTRALLVIQEGETLVEAYGAGITHQTPLLGWSMSKSLLAILFGRLETLGLADAATGDLFPEWQNDRRCEITLHQLLQMCDGLAFDETYRPGTDATRMLFGPLPASRYALQRPLAHSPGRHFSYASGSTNLVARWIHQTLGGTEATLAFWKTAFAAPLGLTSTMLELDGDGVFIGSSYGYASAREWGRIGATLLGGYGAGHNPQPFLDPTWLTRALTPNQSDNDPRYGYQLWLNNRTNQLPQLYPQLPADSFYMLGNREQKLMVAPSHNAVVVRLGWSASPYPIEDRFGEILQLLPH</sequence>
<comment type="caution">
    <text evidence="2">The sequence shown here is derived from an EMBL/GenBank/DDBJ whole genome shotgun (WGS) entry which is preliminary data.</text>
</comment>
<organism evidence="2 3">
    <name type="scientific">Microbulbifer elongatus</name>
    <dbReference type="NCBI Taxonomy" id="86173"/>
    <lineage>
        <taxon>Bacteria</taxon>
        <taxon>Pseudomonadati</taxon>
        <taxon>Pseudomonadota</taxon>
        <taxon>Gammaproteobacteria</taxon>
        <taxon>Cellvibrionales</taxon>
        <taxon>Microbulbiferaceae</taxon>
        <taxon>Microbulbifer</taxon>
    </lineage>
</organism>
<dbReference type="RefSeq" id="WP_255875659.1">
    <property type="nucleotide sequence ID" value="NZ_JACASI010000037.1"/>
</dbReference>
<keyword evidence="2" id="KW-0378">Hydrolase</keyword>
<dbReference type="PANTHER" id="PTHR43283:SF7">
    <property type="entry name" value="BETA-LACTAMASE-RELATED DOMAIN-CONTAINING PROTEIN"/>
    <property type="match status" value="1"/>
</dbReference>
<dbReference type="Proteomes" id="UP001205566">
    <property type="component" value="Unassembled WGS sequence"/>
</dbReference>
<dbReference type="EMBL" id="JACASI010000037">
    <property type="protein sequence ID" value="MCQ3830740.1"/>
    <property type="molecule type" value="Genomic_DNA"/>
</dbReference>
<dbReference type="GO" id="GO:0016787">
    <property type="term" value="F:hydrolase activity"/>
    <property type="evidence" value="ECO:0007669"/>
    <property type="project" value="UniProtKB-KW"/>
</dbReference>
<dbReference type="SUPFAM" id="SSF56601">
    <property type="entry name" value="beta-lactamase/transpeptidase-like"/>
    <property type="match status" value="1"/>
</dbReference>
<protein>
    <submittedName>
        <fullName evidence="2">Serine hydrolase</fullName>
    </submittedName>
</protein>
<dbReference type="PANTHER" id="PTHR43283">
    <property type="entry name" value="BETA-LACTAMASE-RELATED"/>
    <property type="match status" value="1"/>
</dbReference>
<name>A0ABT1P3Q2_9GAMM</name>
<proteinExistence type="predicted"/>
<evidence type="ECO:0000313" key="2">
    <source>
        <dbReference type="EMBL" id="MCQ3830740.1"/>
    </source>
</evidence>
<evidence type="ECO:0000313" key="3">
    <source>
        <dbReference type="Proteomes" id="UP001205566"/>
    </source>
</evidence>
<dbReference type="Gene3D" id="3.40.710.10">
    <property type="entry name" value="DD-peptidase/beta-lactamase superfamily"/>
    <property type="match status" value="1"/>
</dbReference>
<dbReference type="Pfam" id="PF00144">
    <property type="entry name" value="Beta-lactamase"/>
    <property type="match status" value="1"/>
</dbReference>
<accession>A0ABT1P3Q2</accession>
<keyword evidence="3" id="KW-1185">Reference proteome</keyword>
<feature type="non-terminal residue" evidence="2">
    <location>
        <position position="1"/>
    </location>
</feature>